<comment type="caution">
    <text evidence="2">The sequence shown here is derived from an EMBL/GenBank/DDBJ whole genome shotgun (WGS) entry which is preliminary data.</text>
</comment>
<keyword evidence="6" id="KW-1185">Reference proteome</keyword>
<evidence type="ECO:0000256" key="1">
    <source>
        <dbReference type="SAM" id="MobiDB-lite"/>
    </source>
</evidence>
<feature type="non-terminal residue" evidence="2">
    <location>
        <position position="154"/>
    </location>
</feature>
<feature type="region of interest" description="Disordered" evidence="1">
    <location>
        <begin position="47"/>
        <end position="154"/>
    </location>
</feature>
<dbReference type="EMBL" id="CAJNOQ010003746">
    <property type="protein sequence ID" value="CAF1027600.1"/>
    <property type="molecule type" value="Genomic_DNA"/>
</dbReference>
<accession>A0A814IV35</accession>
<dbReference type="EMBL" id="CAJNOK010022106">
    <property type="protein sequence ID" value="CAF1342951.1"/>
    <property type="molecule type" value="Genomic_DNA"/>
</dbReference>
<dbReference type="EMBL" id="CAJOBA010043732">
    <property type="protein sequence ID" value="CAF4153951.1"/>
    <property type="molecule type" value="Genomic_DNA"/>
</dbReference>
<name>A0A814IV35_9BILA</name>
<dbReference type="OrthoDB" id="10070717at2759"/>
<gene>
    <name evidence="2" type="ORF">GPM918_LOCUS15110</name>
    <name evidence="3" type="ORF">OVA965_LOCUS30430</name>
    <name evidence="4" type="ORF">SRO942_LOCUS15110</name>
    <name evidence="5" type="ORF">TMI583_LOCUS31229</name>
</gene>
<evidence type="ECO:0000313" key="5">
    <source>
        <dbReference type="EMBL" id="CAF4153951.1"/>
    </source>
</evidence>
<feature type="compositionally biased region" description="Polar residues" evidence="1">
    <location>
        <begin position="48"/>
        <end position="87"/>
    </location>
</feature>
<protein>
    <submittedName>
        <fullName evidence="2">Uncharacterized protein</fullName>
    </submittedName>
</protein>
<feature type="compositionally biased region" description="Basic and acidic residues" evidence="1">
    <location>
        <begin position="91"/>
        <end position="154"/>
    </location>
</feature>
<dbReference type="EMBL" id="CAJOBC010003746">
    <property type="protein sequence ID" value="CAF3798647.1"/>
    <property type="molecule type" value="Genomic_DNA"/>
</dbReference>
<evidence type="ECO:0000313" key="3">
    <source>
        <dbReference type="EMBL" id="CAF1342951.1"/>
    </source>
</evidence>
<evidence type="ECO:0000313" key="6">
    <source>
        <dbReference type="Proteomes" id="UP000663829"/>
    </source>
</evidence>
<dbReference type="Proteomes" id="UP000677228">
    <property type="component" value="Unassembled WGS sequence"/>
</dbReference>
<sequence length="154" mass="16651">MAVAIANNNLPIREDFRCAICRQKHVFRCEHDTKYRDQILGTYDSYMSFGNATTPRGSSQTGGRQKQTENNSASSKNPSTNTPTLSPSKGKGLENPKEKGLENQKGKGLENPKGKGLENPKGKGLENPKGKGLENPKGKGLENPKGKGLENPKG</sequence>
<dbReference type="Proteomes" id="UP000682733">
    <property type="component" value="Unassembled WGS sequence"/>
</dbReference>
<dbReference type="Proteomes" id="UP000663829">
    <property type="component" value="Unassembled WGS sequence"/>
</dbReference>
<dbReference type="Proteomes" id="UP000681722">
    <property type="component" value="Unassembled WGS sequence"/>
</dbReference>
<evidence type="ECO:0000313" key="2">
    <source>
        <dbReference type="EMBL" id="CAF1027600.1"/>
    </source>
</evidence>
<evidence type="ECO:0000313" key="4">
    <source>
        <dbReference type="EMBL" id="CAF3798647.1"/>
    </source>
</evidence>
<organism evidence="2 6">
    <name type="scientific">Didymodactylos carnosus</name>
    <dbReference type="NCBI Taxonomy" id="1234261"/>
    <lineage>
        <taxon>Eukaryota</taxon>
        <taxon>Metazoa</taxon>
        <taxon>Spiralia</taxon>
        <taxon>Gnathifera</taxon>
        <taxon>Rotifera</taxon>
        <taxon>Eurotatoria</taxon>
        <taxon>Bdelloidea</taxon>
        <taxon>Philodinida</taxon>
        <taxon>Philodinidae</taxon>
        <taxon>Didymodactylos</taxon>
    </lineage>
</organism>
<proteinExistence type="predicted"/>
<reference evidence="2" key="1">
    <citation type="submission" date="2021-02" db="EMBL/GenBank/DDBJ databases">
        <authorList>
            <person name="Nowell W R."/>
        </authorList>
    </citation>
    <scope>NUCLEOTIDE SEQUENCE</scope>
</reference>
<dbReference type="AlphaFoldDB" id="A0A814IV35"/>